<organism evidence="11 12">
    <name type="scientific">Chiloscyllium punctatum</name>
    <name type="common">Brownbanded bambooshark</name>
    <name type="synonym">Hemiscyllium punctatum</name>
    <dbReference type="NCBI Taxonomy" id="137246"/>
    <lineage>
        <taxon>Eukaryota</taxon>
        <taxon>Metazoa</taxon>
        <taxon>Chordata</taxon>
        <taxon>Craniata</taxon>
        <taxon>Vertebrata</taxon>
        <taxon>Chondrichthyes</taxon>
        <taxon>Elasmobranchii</taxon>
        <taxon>Galeomorphii</taxon>
        <taxon>Galeoidea</taxon>
        <taxon>Orectolobiformes</taxon>
        <taxon>Hemiscylliidae</taxon>
        <taxon>Chiloscyllium</taxon>
    </lineage>
</organism>
<dbReference type="STRING" id="137246.A0A401RJV2"/>
<evidence type="ECO:0000256" key="1">
    <source>
        <dbReference type="ARBA" id="ARBA00022723"/>
    </source>
</evidence>
<dbReference type="InterPro" id="IPR057618">
    <property type="entry name" value="Znf_POGZ/Z280C-D-like"/>
</dbReference>
<dbReference type="GO" id="GO:0000981">
    <property type="term" value="F:DNA-binding transcription factor activity, RNA polymerase II-specific"/>
    <property type="evidence" value="ECO:0007669"/>
    <property type="project" value="TreeGrafter"/>
</dbReference>
<dbReference type="Pfam" id="PF25414">
    <property type="entry name" value="zf-C2H2_Z280C_D"/>
    <property type="match status" value="1"/>
</dbReference>
<keyword evidence="6" id="KW-0238">DNA-binding</keyword>
<evidence type="ECO:0000256" key="5">
    <source>
        <dbReference type="ARBA" id="ARBA00022843"/>
    </source>
</evidence>
<feature type="region of interest" description="Disordered" evidence="8">
    <location>
        <begin position="192"/>
        <end position="220"/>
    </location>
</feature>
<keyword evidence="5" id="KW-0832">Ubl conjugation</keyword>
<dbReference type="Proteomes" id="UP000287033">
    <property type="component" value="Unassembled WGS sequence"/>
</dbReference>
<evidence type="ECO:0000313" key="11">
    <source>
        <dbReference type="EMBL" id="GCC18432.1"/>
    </source>
</evidence>
<dbReference type="PANTHER" id="PTHR24388">
    <property type="entry name" value="ZINC FINGER PROTEIN"/>
    <property type="match status" value="1"/>
</dbReference>
<dbReference type="GO" id="GO:0008270">
    <property type="term" value="F:zinc ion binding"/>
    <property type="evidence" value="ECO:0007669"/>
    <property type="project" value="UniProtKB-KW"/>
</dbReference>
<sequence>CARWLLSLLFQVIINMADTDLFMECEEEELEPWQLIEDDVVDDTGGGMLLSATNNVTTGTKSGITPVSVGDLPNNEVEKKTMLAVVSPNSNAGGPPVMNSSGQPLIVAQNPPSLSSQMAVPPMYPSTAMQVLQDAKTGATSSVSGQPIFITTQGFTMKDLRSVQNPVGIVLNVQGGQGAVPYQTKPLTLVPGTWNNEPGGSVTGRARIDENRQKSQKGAGDVNLQSGWAEWPQPPASSFVNFLQNTNLIRLKATESASAEIRPKPEEVVKSSILPPVQITTITTTAAAAASQLIHKNSLNHTTPFKLPESNMNNGVPIPMDCPKCNIHFNIMESLKVHMASPLNGCRFMNHMKHHLELEQQNEDTIENHTTCQHCFRQYATPFQLQCHIENVHSPYETTTKCKICELAFETEQLFLQHMKDTHKPGEMPYVCQVTIRTSMGQARAAGGPVQEVPTRKVYPPVMPPKPQEPPACSTVHTIPSVAKAVPKAEKRKAVERISPLLIDMQDIRKLYGNQVCLECNIDITNVSNVSNHFPTYVHCSRCRYSTSCSRAYADHMISYHTQRGKPKYLMFGKVKKSAILLVCTSCTFAVETGDGDEMAQHLDQNPGHGPCCFVTFSVGDRKGKAAKVMEEPQPASQSKLPVSDSEVEEVGSSSVQNPPADEEQKDESLGKSQQVKTVRLSTVCSSNYINAKISTRPALASSPTHPAAASDGTELGAGEGHAAPPEPESPISVEEERSSPPPVCLAEDRAIFSPEGAVEEESRPGPIGDTEDKNAVGSPAPLKEGDNDVSNPASDEENKSVSSPPPCAAPEREAASSPEPLEEEGGLSKAGTEGESQPQESPPRRKSLSEQEVKVVLHALCCGMRAATERYGESRSQVEQWLNQCAQQLDLLSVDGEAGASTLLSLEAEERLVEWVLLQRERQLPLTEETFLLRLSELLGSPGPGSDPDPDPSSSRCLWGVGFLLRHNLIAYAKITVARQLPWGMEGDARSFLEFAQPLIAGREFPRRMIGNVDEIPIFLEPEVLSRPEGSPGALGVTGSGQPQFVVVFTLLADGGLLPTMVFSRGGLPPWLTVPSGVLLEVKETGHGESEVLELWLSRVWQSHAAQARRGRSALVLDADRGHLSDGFIDRLSRCCSLPLVVPAGCTSRLQPLDMCVSQAFRNFLQKRWAEYAREARCYRDVYGDVLQSLLNWVAEVAEFVAANGDLVRQSFAAAGLLPGPTSAQHRAAVQEELVSFLQEQLELGARPDDSTGGGGDQAPGTLPSDPRLLTRLFEAESDAESFHGFPENDL</sequence>
<feature type="region of interest" description="Disordered" evidence="8">
    <location>
        <begin position="625"/>
        <end position="675"/>
    </location>
</feature>
<keyword evidence="1" id="KW-0479">Metal-binding</keyword>
<feature type="signal peptide" evidence="9">
    <location>
        <begin position="1"/>
        <end position="19"/>
    </location>
</feature>
<feature type="domain" description="C2H2-type" evidence="10">
    <location>
        <begin position="402"/>
        <end position="423"/>
    </location>
</feature>
<dbReference type="EMBL" id="BEZZ01002948">
    <property type="protein sequence ID" value="GCC18432.1"/>
    <property type="molecule type" value="Genomic_DNA"/>
</dbReference>
<feature type="non-terminal residue" evidence="11">
    <location>
        <position position="1"/>
    </location>
</feature>
<evidence type="ECO:0000256" key="7">
    <source>
        <dbReference type="ARBA" id="ARBA00023242"/>
    </source>
</evidence>
<feature type="region of interest" description="Disordered" evidence="8">
    <location>
        <begin position="699"/>
        <end position="851"/>
    </location>
</feature>
<dbReference type="Pfam" id="PF03184">
    <property type="entry name" value="DDE_1"/>
    <property type="match status" value="1"/>
</dbReference>
<dbReference type="PANTHER" id="PTHR24388:SF90">
    <property type="entry name" value="C2H2-TYPE DOMAIN-CONTAINING PROTEIN"/>
    <property type="match status" value="1"/>
</dbReference>
<feature type="domain" description="C2H2-type" evidence="10">
    <location>
        <begin position="372"/>
        <end position="393"/>
    </location>
</feature>
<evidence type="ECO:0000256" key="6">
    <source>
        <dbReference type="ARBA" id="ARBA00023125"/>
    </source>
</evidence>
<dbReference type="GO" id="GO:0000978">
    <property type="term" value="F:RNA polymerase II cis-regulatory region sequence-specific DNA binding"/>
    <property type="evidence" value="ECO:0007669"/>
    <property type="project" value="TreeGrafter"/>
</dbReference>
<dbReference type="Pfam" id="PF25429">
    <property type="entry name" value="zf-POGZ"/>
    <property type="match status" value="1"/>
</dbReference>
<keyword evidence="4" id="KW-0862">Zinc</keyword>
<evidence type="ECO:0000256" key="8">
    <source>
        <dbReference type="SAM" id="MobiDB-lite"/>
    </source>
</evidence>
<keyword evidence="9" id="KW-0732">Signal</keyword>
<accession>A0A401RJV2</accession>
<proteinExistence type="predicted"/>
<evidence type="ECO:0000259" key="10">
    <source>
        <dbReference type="PROSITE" id="PS00028"/>
    </source>
</evidence>
<dbReference type="OrthoDB" id="5876240at2759"/>
<gene>
    <name evidence="11" type="ORF">chiPu_0020794</name>
</gene>
<feature type="chain" id="PRO_5019254643" description="C2H2-type domain-containing protein" evidence="9">
    <location>
        <begin position="20"/>
        <end position="1292"/>
    </location>
</feature>
<protein>
    <recommendedName>
        <fullName evidence="10">C2H2-type domain-containing protein</fullName>
    </recommendedName>
</protein>
<feature type="region of interest" description="Disordered" evidence="8">
    <location>
        <begin position="1247"/>
        <end position="1272"/>
    </location>
</feature>
<keyword evidence="2" id="KW-0677">Repeat</keyword>
<name>A0A401RJV2_CHIPU</name>
<reference evidence="11 12" key="1">
    <citation type="journal article" date="2018" name="Nat. Ecol. Evol.">
        <title>Shark genomes provide insights into elasmobranch evolution and the origin of vertebrates.</title>
        <authorList>
            <person name="Hara Y"/>
            <person name="Yamaguchi K"/>
            <person name="Onimaru K"/>
            <person name="Kadota M"/>
            <person name="Koyanagi M"/>
            <person name="Keeley SD"/>
            <person name="Tatsumi K"/>
            <person name="Tanaka K"/>
            <person name="Motone F"/>
            <person name="Kageyama Y"/>
            <person name="Nozu R"/>
            <person name="Adachi N"/>
            <person name="Nishimura O"/>
            <person name="Nakagawa R"/>
            <person name="Tanegashima C"/>
            <person name="Kiyatake I"/>
            <person name="Matsumoto R"/>
            <person name="Murakumo K"/>
            <person name="Nishida K"/>
            <person name="Terakita A"/>
            <person name="Kuratani S"/>
            <person name="Sato K"/>
            <person name="Hyodo S Kuraku.S."/>
        </authorList>
    </citation>
    <scope>NUCLEOTIDE SEQUENCE [LARGE SCALE GENOMIC DNA]</scope>
</reference>
<evidence type="ECO:0000256" key="3">
    <source>
        <dbReference type="ARBA" id="ARBA00022771"/>
    </source>
</evidence>
<dbReference type="InterPro" id="IPR004875">
    <property type="entry name" value="DDE_SF_endonuclease_dom"/>
</dbReference>
<dbReference type="OMA" id="YPRMVEM"/>
<comment type="caution">
    <text evidence="11">The sequence shown here is derived from an EMBL/GenBank/DDBJ whole genome shotgun (WGS) entry which is preliminary data.</text>
</comment>
<evidence type="ECO:0000256" key="9">
    <source>
        <dbReference type="SAM" id="SignalP"/>
    </source>
</evidence>
<keyword evidence="3" id="KW-0863">Zinc-finger</keyword>
<dbReference type="PROSITE" id="PS00028">
    <property type="entry name" value="ZINC_FINGER_C2H2_1"/>
    <property type="match status" value="2"/>
</dbReference>
<keyword evidence="7" id="KW-0539">Nucleus</keyword>
<dbReference type="InterPro" id="IPR050527">
    <property type="entry name" value="Snail/Krueppel_Znf"/>
</dbReference>
<evidence type="ECO:0000313" key="12">
    <source>
        <dbReference type="Proteomes" id="UP000287033"/>
    </source>
</evidence>
<dbReference type="InterPro" id="IPR013087">
    <property type="entry name" value="Znf_C2H2_type"/>
</dbReference>
<evidence type="ECO:0000256" key="4">
    <source>
        <dbReference type="ARBA" id="ARBA00022833"/>
    </source>
</evidence>
<evidence type="ECO:0000256" key="2">
    <source>
        <dbReference type="ARBA" id="ARBA00022737"/>
    </source>
</evidence>
<dbReference type="InterPro" id="IPR059074">
    <property type="entry name" value="zf-C2H2_Z280C_D"/>
</dbReference>
<dbReference type="SMART" id="SM00355">
    <property type="entry name" value="ZnF_C2H2"/>
    <property type="match status" value="4"/>
</dbReference>
<keyword evidence="12" id="KW-1185">Reference proteome</keyword>